<proteinExistence type="predicted"/>
<dbReference type="AlphaFoldDB" id="A0A0M0JSM1"/>
<dbReference type="Proteomes" id="UP000037460">
    <property type="component" value="Unassembled WGS sequence"/>
</dbReference>
<protein>
    <submittedName>
        <fullName evidence="1">Uncharacterized protein</fullName>
    </submittedName>
</protein>
<keyword evidence="2" id="KW-1185">Reference proteome</keyword>
<accession>A0A0M0JSM1</accession>
<gene>
    <name evidence="1" type="ORF">Ctob_009158</name>
</gene>
<reference evidence="2" key="1">
    <citation type="journal article" date="2015" name="PLoS Genet.">
        <title>Genome Sequence and Transcriptome Analyses of Chrysochromulina tobin: Metabolic Tools for Enhanced Algal Fitness in the Prominent Order Prymnesiales (Haptophyceae).</title>
        <authorList>
            <person name="Hovde B.T."/>
            <person name="Deodato C.R."/>
            <person name="Hunsperger H.M."/>
            <person name="Ryken S.A."/>
            <person name="Yost W."/>
            <person name="Jha R.K."/>
            <person name="Patterson J."/>
            <person name="Monnat R.J. Jr."/>
            <person name="Barlow S.B."/>
            <person name="Starkenburg S.R."/>
            <person name="Cattolico R.A."/>
        </authorList>
    </citation>
    <scope>NUCLEOTIDE SEQUENCE</scope>
    <source>
        <strain evidence="2">CCMP291</strain>
    </source>
</reference>
<organism evidence="1 2">
    <name type="scientific">Chrysochromulina tobinii</name>
    <dbReference type="NCBI Taxonomy" id="1460289"/>
    <lineage>
        <taxon>Eukaryota</taxon>
        <taxon>Haptista</taxon>
        <taxon>Haptophyta</taxon>
        <taxon>Prymnesiophyceae</taxon>
        <taxon>Prymnesiales</taxon>
        <taxon>Chrysochromulinaceae</taxon>
        <taxon>Chrysochromulina</taxon>
    </lineage>
</organism>
<comment type="caution">
    <text evidence="1">The sequence shown here is derived from an EMBL/GenBank/DDBJ whole genome shotgun (WGS) entry which is preliminary data.</text>
</comment>
<name>A0A0M0JSM1_9EUKA</name>
<evidence type="ECO:0000313" key="1">
    <source>
        <dbReference type="EMBL" id="KOO29584.1"/>
    </source>
</evidence>
<evidence type="ECO:0000313" key="2">
    <source>
        <dbReference type="Proteomes" id="UP000037460"/>
    </source>
</evidence>
<dbReference type="EMBL" id="JWZX01002393">
    <property type="protein sequence ID" value="KOO29584.1"/>
    <property type="molecule type" value="Genomic_DNA"/>
</dbReference>
<sequence>MQTATSYYDEWPTARLMLDAKHLVGMHGGLSLAPSKFPDLEIVVRHRDVLNPTLQETVHPFNLSSLRGLGATEGRLVVPVSTQPRILWRDENPYDVESLFDALGPFRREPGAVREAVCRRCPRQQYYHGAQLDCVAGARFDTLMRQLYVYITQLEEPYQTRKPLSEREEHEARLIIAELSSFARFVKPLCGVLRPLVPAGWTDWQVAGECQECGDAVSTKWRGLQCHAGSHRLCWRCIGASISWKESRIRAFSEIPLEMRDGDDDAPSA</sequence>